<dbReference type="InterPro" id="IPR000847">
    <property type="entry name" value="LysR_HTH_N"/>
</dbReference>
<keyword evidence="3" id="KW-0678">Repressor</keyword>
<dbReference type="EMBL" id="VDUZ01000006">
    <property type="protein sequence ID" value="TXL78711.1"/>
    <property type="molecule type" value="Genomic_DNA"/>
</dbReference>
<dbReference type="Gene3D" id="3.40.190.10">
    <property type="entry name" value="Periplasmic binding protein-like II"/>
    <property type="match status" value="2"/>
</dbReference>
<protein>
    <submittedName>
        <fullName evidence="8">LysR family transcriptional regulator</fullName>
    </submittedName>
</protein>
<evidence type="ECO:0000256" key="2">
    <source>
        <dbReference type="ARBA" id="ARBA00022458"/>
    </source>
</evidence>
<dbReference type="InterPro" id="IPR050389">
    <property type="entry name" value="LysR-type_TF"/>
</dbReference>
<evidence type="ECO:0000256" key="1">
    <source>
        <dbReference type="ARBA" id="ARBA00009437"/>
    </source>
</evidence>
<sequence>MHDAACQGRLTGGDVMYNLRALDLNLLTVMEAVYEMRSITAAAERLGITQSAASHALGRLRDALRDDLFVRSNDGLVPTASAQALYPAIRDALDTIREAVSGKATFAPARSRRSFRIAIPHVMGPFIGLQLEEHVATAAPSVELNFDTRTLPFDLLSDMEEGRTDAAIDWMPASQGMFINQHLFDDELILIARRDHPRIGAAPTSSALDRERFVALHLRPSMGSAPDALRKLLVANSFKTAFRVSEFLEIPAVVASTDLLGIMPMSIARQLRSIGLLHLLPLPLNQAPVPIVLTWHTGRRRDPGHAWLRRVVRQEVRRFAAEAFAVVPTAA</sequence>
<dbReference type="Pfam" id="PF00126">
    <property type="entry name" value="HTH_1"/>
    <property type="match status" value="1"/>
</dbReference>
<comment type="similarity">
    <text evidence="1">Belongs to the LysR transcriptional regulatory family.</text>
</comment>
<proteinExistence type="inferred from homology"/>
<dbReference type="InterPro" id="IPR036388">
    <property type="entry name" value="WH-like_DNA-bd_sf"/>
</dbReference>
<reference evidence="8 9" key="1">
    <citation type="submission" date="2019-06" db="EMBL/GenBank/DDBJ databases">
        <title>New taxonomy in bacterial strain CC-CFT640, isolated from vineyard.</title>
        <authorList>
            <person name="Lin S.-Y."/>
            <person name="Tsai C.-F."/>
            <person name="Young C.-C."/>
        </authorList>
    </citation>
    <scope>NUCLEOTIDE SEQUENCE [LARGE SCALE GENOMIC DNA]</scope>
    <source>
        <strain evidence="8 9">CC-CFT640</strain>
    </source>
</reference>
<evidence type="ECO:0000256" key="3">
    <source>
        <dbReference type="ARBA" id="ARBA00022491"/>
    </source>
</evidence>
<evidence type="ECO:0000313" key="8">
    <source>
        <dbReference type="EMBL" id="TXL78711.1"/>
    </source>
</evidence>
<comment type="caution">
    <text evidence="8">The sequence shown here is derived from an EMBL/GenBank/DDBJ whole genome shotgun (WGS) entry which is preliminary data.</text>
</comment>
<organism evidence="8 9">
    <name type="scientific">Vineibacter terrae</name>
    <dbReference type="NCBI Taxonomy" id="2586908"/>
    <lineage>
        <taxon>Bacteria</taxon>
        <taxon>Pseudomonadati</taxon>
        <taxon>Pseudomonadota</taxon>
        <taxon>Alphaproteobacteria</taxon>
        <taxon>Hyphomicrobiales</taxon>
        <taxon>Vineibacter</taxon>
    </lineage>
</organism>
<dbReference type="PRINTS" id="PR00039">
    <property type="entry name" value="HTHLYSR"/>
</dbReference>
<dbReference type="GO" id="GO:0003677">
    <property type="term" value="F:DNA binding"/>
    <property type="evidence" value="ECO:0007669"/>
    <property type="project" value="UniProtKB-KW"/>
</dbReference>
<keyword evidence="6" id="KW-0804">Transcription</keyword>
<dbReference type="PANTHER" id="PTHR30118">
    <property type="entry name" value="HTH-TYPE TRANSCRIPTIONAL REGULATOR LEUO-RELATED"/>
    <property type="match status" value="1"/>
</dbReference>
<name>A0A5C8PSG8_9HYPH</name>
<feature type="domain" description="HTH lysR-type" evidence="7">
    <location>
        <begin position="22"/>
        <end position="79"/>
    </location>
</feature>
<dbReference type="InterPro" id="IPR005119">
    <property type="entry name" value="LysR_subst-bd"/>
</dbReference>
<dbReference type="GO" id="GO:0003700">
    <property type="term" value="F:DNA-binding transcription factor activity"/>
    <property type="evidence" value="ECO:0007669"/>
    <property type="project" value="InterPro"/>
</dbReference>
<gene>
    <name evidence="8" type="ORF">FHP25_06860</name>
</gene>
<dbReference type="AlphaFoldDB" id="A0A5C8PSG8"/>
<evidence type="ECO:0000256" key="4">
    <source>
        <dbReference type="ARBA" id="ARBA00023015"/>
    </source>
</evidence>
<dbReference type="PROSITE" id="PS50931">
    <property type="entry name" value="HTH_LYSR"/>
    <property type="match status" value="1"/>
</dbReference>
<evidence type="ECO:0000259" key="7">
    <source>
        <dbReference type="PROSITE" id="PS50931"/>
    </source>
</evidence>
<dbReference type="Proteomes" id="UP000321638">
    <property type="component" value="Unassembled WGS sequence"/>
</dbReference>
<keyword evidence="4" id="KW-0805">Transcription regulation</keyword>
<evidence type="ECO:0000256" key="5">
    <source>
        <dbReference type="ARBA" id="ARBA00023125"/>
    </source>
</evidence>
<dbReference type="SUPFAM" id="SSF46785">
    <property type="entry name" value="Winged helix' DNA-binding domain"/>
    <property type="match status" value="1"/>
</dbReference>
<evidence type="ECO:0000313" key="9">
    <source>
        <dbReference type="Proteomes" id="UP000321638"/>
    </source>
</evidence>
<evidence type="ECO:0000256" key="6">
    <source>
        <dbReference type="ARBA" id="ARBA00023163"/>
    </source>
</evidence>
<dbReference type="Pfam" id="PF03466">
    <property type="entry name" value="LysR_substrate"/>
    <property type="match status" value="1"/>
</dbReference>
<dbReference type="SUPFAM" id="SSF53850">
    <property type="entry name" value="Periplasmic binding protein-like II"/>
    <property type="match status" value="1"/>
</dbReference>
<keyword evidence="2" id="KW-0536">Nodulation</keyword>
<keyword evidence="5" id="KW-0238">DNA-binding</keyword>
<dbReference type="OrthoDB" id="9774011at2"/>
<dbReference type="Gene3D" id="1.10.10.10">
    <property type="entry name" value="Winged helix-like DNA-binding domain superfamily/Winged helix DNA-binding domain"/>
    <property type="match status" value="1"/>
</dbReference>
<dbReference type="InterPro" id="IPR036390">
    <property type="entry name" value="WH_DNA-bd_sf"/>
</dbReference>
<dbReference type="PANTHER" id="PTHR30118:SF6">
    <property type="entry name" value="HTH-TYPE TRANSCRIPTIONAL REGULATOR LEUO"/>
    <property type="match status" value="1"/>
</dbReference>
<accession>A0A5C8PSG8</accession>
<keyword evidence="9" id="KW-1185">Reference proteome</keyword>